<feature type="transmembrane region" description="Helical" evidence="1">
    <location>
        <begin position="309"/>
        <end position="331"/>
    </location>
</feature>
<evidence type="ECO:0000313" key="3">
    <source>
        <dbReference type="Proteomes" id="UP000093044"/>
    </source>
</evidence>
<evidence type="ECO:0000313" key="2">
    <source>
        <dbReference type="EMBL" id="ANZ44197.1"/>
    </source>
</evidence>
<proteinExistence type="predicted"/>
<dbReference type="EMBL" id="CP016757">
    <property type="protein sequence ID" value="ANZ44197.1"/>
    <property type="molecule type" value="Genomic_DNA"/>
</dbReference>
<keyword evidence="1" id="KW-1133">Transmembrane helix</keyword>
<organism evidence="2 3">
    <name type="scientific">Cloacibacillus porcorum</name>
    <dbReference type="NCBI Taxonomy" id="1197717"/>
    <lineage>
        <taxon>Bacteria</taxon>
        <taxon>Thermotogati</taxon>
        <taxon>Synergistota</taxon>
        <taxon>Synergistia</taxon>
        <taxon>Synergistales</taxon>
        <taxon>Synergistaceae</taxon>
        <taxon>Cloacibacillus</taxon>
    </lineage>
</organism>
<keyword evidence="1" id="KW-0472">Membrane</keyword>
<dbReference type="KEGG" id="cpor:BED41_03295"/>
<protein>
    <submittedName>
        <fullName evidence="2">Uncharacterized protein</fullName>
    </submittedName>
</protein>
<gene>
    <name evidence="2" type="ORF">BED41_03295</name>
</gene>
<name>A0A1B2I2M6_9BACT</name>
<dbReference type="Proteomes" id="UP000093044">
    <property type="component" value="Chromosome"/>
</dbReference>
<dbReference type="AlphaFoldDB" id="A0A1B2I2M6"/>
<feature type="transmembrane region" description="Helical" evidence="1">
    <location>
        <begin position="20"/>
        <end position="37"/>
    </location>
</feature>
<dbReference type="GeneID" id="83056879"/>
<feature type="transmembrane region" description="Helical" evidence="1">
    <location>
        <begin position="49"/>
        <end position="70"/>
    </location>
</feature>
<evidence type="ECO:0000256" key="1">
    <source>
        <dbReference type="SAM" id="Phobius"/>
    </source>
</evidence>
<keyword evidence="3" id="KW-1185">Reference proteome</keyword>
<dbReference type="RefSeq" id="WP_066743074.1">
    <property type="nucleotide sequence ID" value="NZ_CP016757.1"/>
</dbReference>
<accession>A0A1B2I2M6</accession>
<feature type="transmembrane region" description="Helical" evidence="1">
    <location>
        <begin position="280"/>
        <end position="303"/>
    </location>
</feature>
<keyword evidence="1" id="KW-0812">Transmembrane</keyword>
<reference evidence="2" key="1">
    <citation type="submission" date="2016-08" db="EMBL/GenBank/DDBJ databases">
        <title>Complete genome of Cloacibacillus porcorum.</title>
        <authorList>
            <person name="Looft T."/>
            <person name="Bayles D.O."/>
            <person name="Alt D.P."/>
        </authorList>
    </citation>
    <scope>NUCLEOTIDE SEQUENCE [LARGE SCALE GENOMIC DNA]</scope>
    <source>
        <strain evidence="2">CL-84</strain>
    </source>
</reference>
<sequence length="336" mass="39172">MLTKIKIKSITLLKCDINKVLLTALIIVFCFLFVVYCSNIELFEKKEFLTVAVIPFFIGVFSSLLLAIFINWGHARIENSRLVLIRNEVLHPIFFSLSSFFAGVADCVLCEKKNQGIIPEKGKYNWMEWFQAFYELNDKTNFEFHGVFERKEKYMENLNGKASAVVSEINGILIQKESLYLSSILTRDEMHHLEWMKNIFGDRGKCFHDAMDYHHEISAMKESLYLIINKFPDLNKLNDIKFDSYGILWEEEKSMTVIEKIKSINLHNHRKKVKKYITNIFQPLLNLSIAPVTLSEITIARPYLGTYCGYGVCFLLGWFFCFVTLKVMLVLENLCR</sequence>